<proteinExistence type="inferred from homology"/>
<keyword evidence="2 5" id="KW-0436">Ligase</keyword>
<gene>
    <name evidence="5" type="ORF">UU93_C0002G0004</name>
</gene>
<dbReference type="STRING" id="1618356.UU93_C0002G0004"/>
<protein>
    <submittedName>
        <fullName evidence="5">D-alanine-D-alanine ligase-like protein</fullName>
    </submittedName>
</protein>
<dbReference type="SUPFAM" id="SSF56059">
    <property type="entry name" value="Glutathione synthetase ATP-binding domain-like"/>
    <property type="match status" value="1"/>
</dbReference>
<comment type="caution">
    <text evidence="5">The sequence shown here is derived from an EMBL/GenBank/DDBJ whole genome shotgun (WGS) entry which is preliminary data.</text>
</comment>
<dbReference type="Proteomes" id="UP000034160">
    <property type="component" value="Unassembled WGS sequence"/>
</dbReference>
<dbReference type="Gene3D" id="3.30.470.20">
    <property type="entry name" value="ATP-grasp fold, B domain"/>
    <property type="match status" value="1"/>
</dbReference>
<keyword evidence="3" id="KW-0547">Nucleotide-binding</keyword>
<dbReference type="Gene3D" id="3.30.1490.20">
    <property type="entry name" value="ATP-grasp fold, A domain"/>
    <property type="match status" value="1"/>
</dbReference>
<sequence>MTPMSFDYPISVAILYSGGSSADDQDTLESVNGIAESLTSMGHMVRIFAVTKKNWRKAVRIPGDVVFNLVEDQGWEMYIKIGVHLEMLGRAQVGHDLRCFKYIATKAGMKRKMERMGISTPGFRIFNRRSHINQVRGLEYPLIVKPSGEHAGIGISQDSVVIDQEELIGRVKYLFKNYPGIVLAEEFIDGREIHVTVIGNGRHIVCLPFSELNFKGEFADNWNVYTYDAKWEKESWEYWNVRVSAPAKVNRKLSDKIEKLSIAAYKAFGCRDIARMDIRIDENDIPYVVDVNMMPSLNKFDDEDATLESVKALGWSYDEFIETIIAMTYKRVYGKLPKLIRERHFLLSAPVRV</sequence>
<dbReference type="PANTHER" id="PTHR23132">
    <property type="entry name" value="D-ALANINE--D-ALANINE LIGASE"/>
    <property type="match status" value="1"/>
</dbReference>
<comment type="similarity">
    <text evidence="1">Belongs to the D-alanine--D-alanine ligase family.</text>
</comment>
<reference evidence="5 6" key="1">
    <citation type="journal article" date="2015" name="Nature">
        <title>rRNA introns, odd ribosomes, and small enigmatic genomes across a large radiation of phyla.</title>
        <authorList>
            <person name="Brown C.T."/>
            <person name="Hug L.A."/>
            <person name="Thomas B.C."/>
            <person name="Sharon I."/>
            <person name="Castelle C.J."/>
            <person name="Singh A."/>
            <person name="Wilkins M.J."/>
            <person name="Williams K.H."/>
            <person name="Banfield J.F."/>
        </authorList>
    </citation>
    <scope>NUCLEOTIDE SEQUENCE [LARGE SCALE GENOMIC DNA]</scope>
</reference>
<dbReference type="AlphaFoldDB" id="A0A0G1AG29"/>
<dbReference type="Pfam" id="PF07478">
    <property type="entry name" value="Dala_Dala_lig_C"/>
    <property type="match status" value="1"/>
</dbReference>
<dbReference type="GO" id="GO:0046872">
    <property type="term" value="F:metal ion binding"/>
    <property type="evidence" value="ECO:0007669"/>
    <property type="project" value="InterPro"/>
</dbReference>
<keyword evidence="3" id="KW-0067">ATP-binding</keyword>
<accession>A0A0G1AG29</accession>
<dbReference type="PROSITE" id="PS50975">
    <property type="entry name" value="ATP_GRASP"/>
    <property type="match status" value="1"/>
</dbReference>
<evidence type="ECO:0000313" key="5">
    <source>
        <dbReference type="EMBL" id="KKS33076.1"/>
    </source>
</evidence>
<dbReference type="InterPro" id="IPR011095">
    <property type="entry name" value="Dala_Dala_lig_C"/>
</dbReference>
<organism evidence="5 6">
    <name type="scientific">Candidatus Amesbacteria bacterium GW2011_GWA2_42_12</name>
    <dbReference type="NCBI Taxonomy" id="1618356"/>
    <lineage>
        <taxon>Bacteria</taxon>
        <taxon>Candidatus Amesiibacteriota</taxon>
    </lineage>
</organism>
<dbReference type="InterPro" id="IPR011761">
    <property type="entry name" value="ATP-grasp"/>
</dbReference>
<dbReference type="InterPro" id="IPR013815">
    <property type="entry name" value="ATP_grasp_subdomain_1"/>
</dbReference>
<evidence type="ECO:0000256" key="2">
    <source>
        <dbReference type="ARBA" id="ARBA00022598"/>
    </source>
</evidence>
<dbReference type="GO" id="GO:0005524">
    <property type="term" value="F:ATP binding"/>
    <property type="evidence" value="ECO:0007669"/>
    <property type="project" value="UniProtKB-UniRule"/>
</dbReference>
<feature type="domain" description="ATP-grasp" evidence="4">
    <location>
        <begin position="110"/>
        <end position="326"/>
    </location>
</feature>
<name>A0A0G1AG29_9BACT</name>
<dbReference type="GO" id="GO:0008716">
    <property type="term" value="F:D-alanine-D-alanine ligase activity"/>
    <property type="evidence" value="ECO:0007669"/>
    <property type="project" value="InterPro"/>
</dbReference>
<dbReference type="PANTHER" id="PTHR23132:SF23">
    <property type="entry name" value="D-ALANINE--D-ALANINE LIGASE B"/>
    <property type="match status" value="1"/>
</dbReference>
<evidence type="ECO:0000259" key="4">
    <source>
        <dbReference type="PROSITE" id="PS50975"/>
    </source>
</evidence>
<evidence type="ECO:0000256" key="1">
    <source>
        <dbReference type="ARBA" id="ARBA00010871"/>
    </source>
</evidence>
<dbReference type="EMBL" id="LCCN01000002">
    <property type="protein sequence ID" value="KKS33076.1"/>
    <property type="molecule type" value="Genomic_DNA"/>
</dbReference>
<evidence type="ECO:0000313" key="6">
    <source>
        <dbReference type="Proteomes" id="UP000034160"/>
    </source>
</evidence>
<evidence type="ECO:0000256" key="3">
    <source>
        <dbReference type="PROSITE-ProRule" id="PRU00409"/>
    </source>
</evidence>